<feature type="transmembrane region" description="Helical" evidence="1">
    <location>
        <begin position="195"/>
        <end position="216"/>
    </location>
</feature>
<keyword evidence="3" id="KW-1185">Reference proteome</keyword>
<reference evidence="2 3" key="1">
    <citation type="submission" date="2019-07" db="EMBL/GenBank/DDBJ databases">
        <title>Whole genome shotgun sequence of Aneurinibacillus danicus NBRC 102444.</title>
        <authorList>
            <person name="Hosoyama A."/>
            <person name="Uohara A."/>
            <person name="Ohji S."/>
            <person name="Ichikawa N."/>
        </authorList>
    </citation>
    <scope>NUCLEOTIDE SEQUENCE [LARGE SCALE GENOMIC DNA]</scope>
    <source>
        <strain evidence="2 3">NBRC 102444</strain>
    </source>
</reference>
<dbReference type="Proteomes" id="UP000321157">
    <property type="component" value="Unassembled WGS sequence"/>
</dbReference>
<dbReference type="EMBL" id="BJXX01000159">
    <property type="protein sequence ID" value="GEN35932.1"/>
    <property type="molecule type" value="Genomic_DNA"/>
</dbReference>
<keyword evidence="1" id="KW-0812">Transmembrane</keyword>
<protein>
    <submittedName>
        <fullName evidence="2">Uncharacterized protein</fullName>
    </submittedName>
</protein>
<keyword evidence="1" id="KW-0472">Membrane</keyword>
<organism evidence="2 3">
    <name type="scientific">Aneurinibacillus danicus</name>
    <dbReference type="NCBI Taxonomy" id="267746"/>
    <lineage>
        <taxon>Bacteria</taxon>
        <taxon>Bacillati</taxon>
        <taxon>Bacillota</taxon>
        <taxon>Bacilli</taxon>
        <taxon>Bacillales</taxon>
        <taxon>Paenibacillaceae</taxon>
        <taxon>Aneurinibacillus group</taxon>
        <taxon>Aneurinibacillus</taxon>
    </lineage>
</organism>
<evidence type="ECO:0000313" key="3">
    <source>
        <dbReference type="Proteomes" id="UP000321157"/>
    </source>
</evidence>
<feature type="transmembrane region" description="Helical" evidence="1">
    <location>
        <begin position="228"/>
        <end position="249"/>
    </location>
</feature>
<evidence type="ECO:0000313" key="2">
    <source>
        <dbReference type="EMBL" id="GEN35932.1"/>
    </source>
</evidence>
<evidence type="ECO:0000256" key="1">
    <source>
        <dbReference type="SAM" id="Phobius"/>
    </source>
</evidence>
<keyword evidence="1" id="KW-1133">Transmembrane helix</keyword>
<sequence>MNVRIALRAKDATIPVQPKTLSSNPDFFIQWVEREVKAASPKQKKEWKRIAKQCLSTFESSMRRVSPYMLAAAPSVFPIPGLDQAASLLSIVASFLFKQMLPDIPAPPAKSPTIPSVADAAHSIPQAVPQTIPQVSTATQITAPATVQVTATPFFPSKHTMDSIIPHPVFGNSPTGTDLAQLFQEAIQYLITNGFWFLVAIFVSTFILKALGFEVLAKKMAKNSLRGFGILLLSIPTLTLIVYFISWIMSDVPGWLPPLK</sequence>
<dbReference type="AlphaFoldDB" id="A0A511VFB9"/>
<dbReference type="RefSeq" id="WP_146811440.1">
    <property type="nucleotide sequence ID" value="NZ_BJXX01000159.1"/>
</dbReference>
<comment type="caution">
    <text evidence="2">The sequence shown here is derived from an EMBL/GenBank/DDBJ whole genome shotgun (WGS) entry which is preliminary data.</text>
</comment>
<gene>
    <name evidence="2" type="ORF">ADA01nite_33920</name>
</gene>
<name>A0A511VFB9_9BACL</name>
<proteinExistence type="predicted"/>
<accession>A0A511VFB9</accession>